<comment type="caution">
    <text evidence="1">The sequence shown here is derived from an EMBL/GenBank/DDBJ whole genome shotgun (WGS) entry which is preliminary data.</text>
</comment>
<proteinExistence type="predicted"/>
<evidence type="ECO:0000313" key="1">
    <source>
        <dbReference type="EMBL" id="MBB5019973.1"/>
    </source>
</evidence>
<dbReference type="GO" id="GO:0016787">
    <property type="term" value="F:hydrolase activity"/>
    <property type="evidence" value="ECO:0007669"/>
    <property type="project" value="InterPro"/>
</dbReference>
<evidence type="ECO:0008006" key="3">
    <source>
        <dbReference type="Google" id="ProtNLM"/>
    </source>
</evidence>
<dbReference type="Pfam" id="PF06821">
    <property type="entry name" value="Ser_hydrolase"/>
    <property type="match status" value="1"/>
</dbReference>
<accession>A0A840MUH2</accession>
<dbReference type="AlphaFoldDB" id="A0A840MUH2"/>
<dbReference type="InterPro" id="IPR010662">
    <property type="entry name" value="RBBP9/YdeN"/>
</dbReference>
<dbReference type="Gene3D" id="3.40.50.1820">
    <property type="entry name" value="alpha/beta hydrolase"/>
    <property type="match status" value="1"/>
</dbReference>
<sequence>MVAATILIVPGLYDSGPLHWQTRWEQRLPQVARVRQQSWSVPIQADWVATLAAQLAAIDGPVVLAAHSLGCITAVHLAAAQGAGQIVGALLVAPADVERDNAPPVIRNFAPIPRVPLPFTSLVVASDDDPYCTLSRSQAFASDWGAKLITLPGAGHINGDSGLGEWEDGLVLLNELVHEAQARIAAG</sequence>
<organism evidence="1 2">
    <name type="scientific">Chitinivorax tropicus</name>
    <dbReference type="NCBI Taxonomy" id="714531"/>
    <lineage>
        <taxon>Bacteria</taxon>
        <taxon>Pseudomonadati</taxon>
        <taxon>Pseudomonadota</taxon>
        <taxon>Betaproteobacteria</taxon>
        <taxon>Chitinivorax</taxon>
    </lineage>
</organism>
<dbReference type="InterPro" id="IPR029058">
    <property type="entry name" value="AB_hydrolase_fold"/>
</dbReference>
<evidence type="ECO:0000313" key="2">
    <source>
        <dbReference type="Proteomes" id="UP000575898"/>
    </source>
</evidence>
<reference evidence="1 2" key="1">
    <citation type="submission" date="2020-08" db="EMBL/GenBank/DDBJ databases">
        <title>Genomic Encyclopedia of Type Strains, Phase IV (KMG-IV): sequencing the most valuable type-strain genomes for metagenomic binning, comparative biology and taxonomic classification.</title>
        <authorList>
            <person name="Goeker M."/>
        </authorList>
    </citation>
    <scope>NUCLEOTIDE SEQUENCE [LARGE SCALE GENOMIC DNA]</scope>
    <source>
        <strain evidence="1 2">DSM 27165</strain>
    </source>
</reference>
<dbReference type="RefSeq" id="WP_184041388.1">
    <property type="nucleotide sequence ID" value="NZ_JACHHY010000022.1"/>
</dbReference>
<dbReference type="Proteomes" id="UP000575898">
    <property type="component" value="Unassembled WGS sequence"/>
</dbReference>
<dbReference type="SUPFAM" id="SSF53474">
    <property type="entry name" value="alpha/beta-Hydrolases"/>
    <property type="match status" value="1"/>
</dbReference>
<protein>
    <recommendedName>
        <fullName evidence="3">Alpha/beta hydrolase</fullName>
    </recommendedName>
</protein>
<name>A0A840MUH2_9PROT</name>
<dbReference type="EMBL" id="JACHHY010000022">
    <property type="protein sequence ID" value="MBB5019973.1"/>
    <property type="molecule type" value="Genomic_DNA"/>
</dbReference>
<gene>
    <name evidence="1" type="ORF">HNQ59_003281</name>
</gene>
<keyword evidence="2" id="KW-1185">Reference proteome</keyword>